<dbReference type="Pfam" id="PF00210">
    <property type="entry name" value="Ferritin"/>
    <property type="match status" value="1"/>
</dbReference>
<dbReference type="PANTHER" id="PTHR42932:SF1">
    <property type="entry name" value="GENERAL STRESS PROTEIN 20U"/>
    <property type="match status" value="1"/>
</dbReference>
<dbReference type="RefSeq" id="WP_046789243.1">
    <property type="nucleotide sequence ID" value="NZ_CP011366.1"/>
</dbReference>
<evidence type="ECO:0000313" key="4">
    <source>
        <dbReference type="EMBL" id="AKG73051.1"/>
    </source>
</evidence>
<dbReference type="SUPFAM" id="SSF47240">
    <property type="entry name" value="Ferritin-like"/>
    <property type="match status" value="1"/>
</dbReference>
<dbReference type="PRINTS" id="PR01346">
    <property type="entry name" value="HELNAPAPROT"/>
</dbReference>
<comment type="similarity">
    <text evidence="1 2">Belongs to the Dps family.</text>
</comment>
<dbReference type="PROSITE" id="PS00818">
    <property type="entry name" value="DPS_1"/>
    <property type="match status" value="1"/>
</dbReference>
<dbReference type="InterPro" id="IPR012347">
    <property type="entry name" value="Ferritin-like"/>
</dbReference>
<dbReference type="CDD" id="cd01043">
    <property type="entry name" value="DPS"/>
    <property type="match status" value="1"/>
</dbReference>
<protein>
    <submittedName>
        <fullName evidence="4">General stress protein</fullName>
    </submittedName>
    <submittedName>
        <fullName evidence="5">Starvation-inducible DNA-binding protein</fullName>
    </submittedName>
</protein>
<evidence type="ECO:0000259" key="3">
    <source>
        <dbReference type="Pfam" id="PF00210"/>
    </source>
</evidence>
<reference evidence="6" key="2">
    <citation type="submission" date="2015-04" db="EMBL/GenBank/DDBJ databases">
        <title>Complete genome sequence of Salinicoccus halodurans strain H3B36, isolated from the Qaidam basin of China.</title>
        <authorList>
            <person name="Ma Y."/>
            <person name="Jiang K."/>
            <person name="Xue Y."/>
        </authorList>
    </citation>
    <scope>NUCLEOTIDE SEQUENCE [LARGE SCALE GENOMIC DNA]</scope>
    <source>
        <strain evidence="6">H3B36</strain>
    </source>
</reference>
<dbReference type="GO" id="GO:0008199">
    <property type="term" value="F:ferric iron binding"/>
    <property type="evidence" value="ECO:0007669"/>
    <property type="project" value="InterPro"/>
</dbReference>
<dbReference type="InterPro" id="IPR009078">
    <property type="entry name" value="Ferritin-like_SF"/>
</dbReference>
<dbReference type="KEGG" id="shv:AAT16_01715"/>
<accession>A0A0F7HJZ2</accession>
<dbReference type="Proteomes" id="UP000034029">
    <property type="component" value="Chromosome"/>
</dbReference>
<reference evidence="5 7" key="3">
    <citation type="submission" date="2016-10" db="EMBL/GenBank/DDBJ databases">
        <authorList>
            <person name="Varghese N."/>
            <person name="Submissions S."/>
        </authorList>
    </citation>
    <scope>NUCLEOTIDE SEQUENCE [LARGE SCALE GENOMIC DNA]</scope>
    <source>
        <strain evidence="5 7">CGMCC 1.6501</strain>
    </source>
</reference>
<name>A0A0F7HJZ2_9STAP</name>
<feature type="domain" description="Ferritin/DPS" evidence="3">
    <location>
        <begin position="18"/>
        <end position="157"/>
    </location>
</feature>
<gene>
    <name evidence="4" type="ORF">AAT16_01715</name>
    <name evidence="5" type="ORF">SAMN05216235_1717</name>
</gene>
<dbReference type="PIRSF" id="PIRSF005900">
    <property type="entry name" value="Dps"/>
    <property type="match status" value="1"/>
</dbReference>
<evidence type="ECO:0000313" key="6">
    <source>
        <dbReference type="Proteomes" id="UP000034029"/>
    </source>
</evidence>
<dbReference type="Proteomes" id="UP000183090">
    <property type="component" value="Unassembled WGS sequence"/>
</dbReference>
<dbReference type="PANTHER" id="PTHR42932">
    <property type="entry name" value="GENERAL STRESS PROTEIN 20U"/>
    <property type="match status" value="1"/>
</dbReference>
<dbReference type="AlphaFoldDB" id="A0A0F7HJZ2"/>
<dbReference type="GO" id="GO:0016722">
    <property type="term" value="F:oxidoreductase activity, acting on metal ions"/>
    <property type="evidence" value="ECO:0007669"/>
    <property type="project" value="InterPro"/>
</dbReference>
<dbReference type="InterPro" id="IPR002177">
    <property type="entry name" value="DPS_DNA-bd"/>
</dbReference>
<dbReference type="InterPro" id="IPR023188">
    <property type="entry name" value="DPS_DNA-bd_CS"/>
</dbReference>
<evidence type="ECO:0000256" key="2">
    <source>
        <dbReference type="RuleBase" id="RU003875"/>
    </source>
</evidence>
<dbReference type="Gene3D" id="1.20.1260.10">
    <property type="match status" value="1"/>
</dbReference>
<evidence type="ECO:0000256" key="1">
    <source>
        <dbReference type="ARBA" id="ARBA00009497"/>
    </source>
</evidence>
<sequence>MAKAKTDKKANKKDEVKDSLNKQVANFTVLWTKLHNYHWYVKGPNFFSLHEKFEELYTTAGTYVDELAERLLSIGGEPIGRQSDAIKVASVKEAEYDIDANEMVKRLAKDYDTVIKELDKGKKAAEGAGDDRTADIFIGMITEVEKNNWMLKSFLGKEV</sequence>
<dbReference type="EMBL" id="FOTB01000003">
    <property type="protein sequence ID" value="SFK78101.1"/>
    <property type="molecule type" value="Genomic_DNA"/>
</dbReference>
<proteinExistence type="inferred from homology"/>
<evidence type="ECO:0000313" key="7">
    <source>
        <dbReference type="Proteomes" id="UP000183090"/>
    </source>
</evidence>
<evidence type="ECO:0000313" key="5">
    <source>
        <dbReference type="EMBL" id="SFK78101.1"/>
    </source>
</evidence>
<reference evidence="4 6" key="1">
    <citation type="journal article" date="2015" name="Int. J. Syst. Evol. Microbiol.">
        <title>Complete genome sequence of Salinicoccus halodurans H3B36, isolated from the Qaidam Basin in China.</title>
        <authorList>
            <person name="Jiang K."/>
            <person name="Xue Y."/>
            <person name="Ma Y."/>
        </authorList>
    </citation>
    <scope>NUCLEOTIDE SEQUENCE [LARGE SCALE GENOMIC DNA]</scope>
    <source>
        <strain evidence="4 6">H3B36</strain>
    </source>
</reference>
<organism evidence="5 7">
    <name type="scientific">Salinicoccus halodurans</name>
    <dbReference type="NCBI Taxonomy" id="407035"/>
    <lineage>
        <taxon>Bacteria</taxon>
        <taxon>Bacillati</taxon>
        <taxon>Bacillota</taxon>
        <taxon>Bacilli</taxon>
        <taxon>Bacillales</taxon>
        <taxon>Staphylococcaceae</taxon>
        <taxon>Salinicoccus</taxon>
    </lineage>
</organism>
<dbReference type="OrthoDB" id="9797023at2"/>
<dbReference type="PROSITE" id="PS00819">
    <property type="entry name" value="DPS_2"/>
    <property type="match status" value="1"/>
</dbReference>
<keyword evidence="5" id="KW-0238">DNA-binding</keyword>
<dbReference type="InterPro" id="IPR008331">
    <property type="entry name" value="Ferritin_DPS_dom"/>
</dbReference>
<dbReference type="GO" id="GO:0003677">
    <property type="term" value="F:DNA binding"/>
    <property type="evidence" value="ECO:0007669"/>
    <property type="project" value="UniProtKB-KW"/>
</dbReference>
<dbReference type="EMBL" id="CP011366">
    <property type="protein sequence ID" value="AKG73051.1"/>
    <property type="molecule type" value="Genomic_DNA"/>
</dbReference>
<keyword evidence="6" id="KW-1185">Reference proteome</keyword>